<keyword evidence="6 11" id="KW-0812">Transmembrane</keyword>
<reference evidence="12 13" key="1">
    <citation type="submission" date="2019-08" db="EMBL/GenBank/DDBJ databases">
        <title>Bioinformatics analysis of the strain L3 and L5.</title>
        <authorList>
            <person name="Li X."/>
        </authorList>
    </citation>
    <scope>NUCLEOTIDE SEQUENCE [LARGE SCALE GENOMIC DNA]</scope>
    <source>
        <strain evidence="12 13">L3</strain>
    </source>
</reference>
<evidence type="ECO:0000256" key="10">
    <source>
        <dbReference type="ARBA" id="ARBA00023136"/>
    </source>
</evidence>
<keyword evidence="7" id="KW-0862">Zinc</keyword>
<dbReference type="EMBL" id="VTPX01000007">
    <property type="protein sequence ID" value="KAA0017570.1"/>
    <property type="molecule type" value="Genomic_DNA"/>
</dbReference>
<dbReference type="Proteomes" id="UP000466024">
    <property type="component" value="Unassembled WGS sequence"/>
</dbReference>
<dbReference type="InterPro" id="IPR002523">
    <property type="entry name" value="MgTranspt_CorA/ZnTranspt_ZntB"/>
</dbReference>
<dbReference type="AlphaFoldDB" id="A0A640WDA0"/>
<keyword evidence="3" id="KW-0813">Transport</keyword>
<name>A0A640WDA0_9GAMM</name>
<evidence type="ECO:0000256" key="2">
    <source>
        <dbReference type="ARBA" id="ARBA00009765"/>
    </source>
</evidence>
<keyword evidence="9" id="KW-0406">Ion transport</keyword>
<proteinExistence type="inferred from homology"/>
<dbReference type="GO" id="GO:0050897">
    <property type="term" value="F:cobalt ion binding"/>
    <property type="evidence" value="ECO:0007669"/>
    <property type="project" value="TreeGrafter"/>
</dbReference>
<evidence type="ECO:0000313" key="13">
    <source>
        <dbReference type="Proteomes" id="UP000466024"/>
    </source>
</evidence>
<evidence type="ECO:0000256" key="11">
    <source>
        <dbReference type="SAM" id="Phobius"/>
    </source>
</evidence>
<evidence type="ECO:0000313" key="12">
    <source>
        <dbReference type="EMBL" id="KAA0017570.1"/>
    </source>
</evidence>
<dbReference type="InterPro" id="IPR045863">
    <property type="entry name" value="CorA_TM1_TM2"/>
</dbReference>
<evidence type="ECO:0000256" key="7">
    <source>
        <dbReference type="ARBA" id="ARBA00022833"/>
    </source>
</evidence>
<dbReference type="GO" id="GO:0015095">
    <property type="term" value="F:magnesium ion transmembrane transporter activity"/>
    <property type="evidence" value="ECO:0007669"/>
    <property type="project" value="TreeGrafter"/>
</dbReference>
<keyword evidence="5" id="KW-0997">Cell inner membrane</keyword>
<feature type="transmembrane region" description="Helical" evidence="11">
    <location>
        <begin position="265"/>
        <end position="287"/>
    </location>
</feature>
<comment type="caution">
    <text evidence="12">The sequence shown here is derived from an EMBL/GenBank/DDBJ whole genome shotgun (WGS) entry which is preliminary data.</text>
</comment>
<dbReference type="SUPFAM" id="SSF143865">
    <property type="entry name" value="CorA soluble domain-like"/>
    <property type="match status" value="1"/>
</dbReference>
<evidence type="ECO:0000256" key="3">
    <source>
        <dbReference type="ARBA" id="ARBA00022448"/>
    </source>
</evidence>
<sequence>MTVETETALVAAYQLDGKGGGTLLSVRQLREAWADPERPLWMHLDFRHEDVHTYLEEIAELDEAPVEALLEEDTRPRVAKFRNGAVSTLRGINLNPGAAPEDLISLRIWSAPNRLITLRRRPLKSVSDVRERLDEGSGALSIPDLLAWLTEALVDKVGDVSHQLDDRLGELEEDQLSDREIDPDALSRLRRSLITLRRFMGPQRDCLDQIAHGPDWLDEDTKVSIRESANQLSRYVEDFHAMQERALILQEQLFSEHNERLNQRMYMLAIVTTVFLPLSFLTGLLGINVGGIPGADSPYGFIVFVAITALVGGWVMWLLKRKHWW</sequence>
<dbReference type="GO" id="GO:0005886">
    <property type="term" value="C:plasma membrane"/>
    <property type="evidence" value="ECO:0007669"/>
    <property type="project" value="UniProtKB-SubCell"/>
</dbReference>
<evidence type="ECO:0000256" key="4">
    <source>
        <dbReference type="ARBA" id="ARBA00022475"/>
    </source>
</evidence>
<keyword evidence="10 11" id="KW-0472">Membrane</keyword>
<dbReference type="InterPro" id="IPR045861">
    <property type="entry name" value="CorA_cytoplasmic_dom"/>
</dbReference>
<evidence type="ECO:0000256" key="5">
    <source>
        <dbReference type="ARBA" id="ARBA00022519"/>
    </source>
</evidence>
<dbReference type="PANTHER" id="PTHR46494">
    <property type="entry name" value="CORA FAMILY METAL ION TRANSPORTER (EUROFUNG)"/>
    <property type="match status" value="1"/>
</dbReference>
<accession>A0A640WDA0</accession>
<dbReference type="Pfam" id="PF01544">
    <property type="entry name" value="CorA"/>
    <property type="match status" value="1"/>
</dbReference>
<dbReference type="SUPFAM" id="SSF144083">
    <property type="entry name" value="Magnesium transport protein CorA, transmembrane region"/>
    <property type="match status" value="1"/>
</dbReference>
<keyword evidence="8 11" id="KW-1133">Transmembrane helix</keyword>
<feature type="transmembrane region" description="Helical" evidence="11">
    <location>
        <begin position="299"/>
        <end position="319"/>
    </location>
</feature>
<dbReference type="Gene3D" id="3.30.460.20">
    <property type="entry name" value="CorA soluble domain-like"/>
    <property type="match status" value="1"/>
</dbReference>
<evidence type="ECO:0000256" key="8">
    <source>
        <dbReference type="ARBA" id="ARBA00022989"/>
    </source>
</evidence>
<keyword evidence="4" id="KW-1003">Cell membrane</keyword>
<protein>
    <submittedName>
        <fullName evidence="12">Zinc transporter ZntB</fullName>
    </submittedName>
</protein>
<evidence type="ECO:0000256" key="1">
    <source>
        <dbReference type="ARBA" id="ARBA00004651"/>
    </source>
</evidence>
<dbReference type="PANTHER" id="PTHR46494:SF3">
    <property type="entry name" value="ZINC TRANSPORT PROTEIN ZNTB"/>
    <property type="match status" value="1"/>
</dbReference>
<evidence type="ECO:0000256" key="9">
    <source>
        <dbReference type="ARBA" id="ARBA00023065"/>
    </source>
</evidence>
<dbReference type="Gene3D" id="1.20.58.340">
    <property type="entry name" value="Magnesium transport protein CorA, transmembrane region"/>
    <property type="match status" value="2"/>
</dbReference>
<comment type="similarity">
    <text evidence="2">Belongs to the CorA metal ion transporter (MIT) (TC 1.A.35) family.</text>
</comment>
<dbReference type="GO" id="GO:0015087">
    <property type="term" value="F:cobalt ion transmembrane transporter activity"/>
    <property type="evidence" value="ECO:0007669"/>
    <property type="project" value="TreeGrafter"/>
</dbReference>
<dbReference type="CDD" id="cd12833">
    <property type="entry name" value="ZntB-like_1"/>
    <property type="match status" value="1"/>
</dbReference>
<gene>
    <name evidence="12" type="ORF">F0A16_13570</name>
</gene>
<keyword evidence="13" id="KW-1185">Reference proteome</keyword>
<comment type="subcellular location">
    <subcellularLocation>
        <location evidence="1">Cell membrane</location>
        <topology evidence="1">Multi-pass membrane protein</topology>
    </subcellularLocation>
</comment>
<dbReference type="GO" id="GO:0000287">
    <property type="term" value="F:magnesium ion binding"/>
    <property type="evidence" value="ECO:0007669"/>
    <property type="project" value="TreeGrafter"/>
</dbReference>
<organism evidence="12 13">
    <name type="scientific">Salinicola corii</name>
    <dbReference type="NCBI Taxonomy" id="2606937"/>
    <lineage>
        <taxon>Bacteria</taxon>
        <taxon>Pseudomonadati</taxon>
        <taxon>Pseudomonadota</taxon>
        <taxon>Gammaproteobacteria</taxon>
        <taxon>Oceanospirillales</taxon>
        <taxon>Halomonadaceae</taxon>
        <taxon>Salinicola</taxon>
    </lineage>
</organism>
<evidence type="ECO:0000256" key="6">
    <source>
        <dbReference type="ARBA" id="ARBA00022692"/>
    </source>
</evidence>